<evidence type="ECO:0000313" key="3">
    <source>
        <dbReference type="WBParaSite" id="SBAD_0000723301-mRNA-1"/>
    </source>
</evidence>
<sequence>MAWKQSLQLECGAKQYRKAATKTDSCETFCKMLKSNFMTPDKLFLQIIRHLLGGKMGSLKILKAKSDPF</sequence>
<name>A0A183ITM1_9BILA</name>
<accession>A0A183ITM1</accession>
<dbReference type="AlphaFoldDB" id="A0A183ITM1"/>
<dbReference type="Proteomes" id="UP000270296">
    <property type="component" value="Unassembled WGS sequence"/>
</dbReference>
<proteinExistence type="predicted"/>
<reference evidence="3" key="1">
    <citation type="submission" date="2016-06" db="UniProtKB">
        <authorList>
            <consortium name="WormBaseParasite"/>
        </authorList>
    </citation>
    <scope>IDENTIFICATION</scope>
</reference>
<gene>
    <name evidence="1" type="ORF">SBAD_LOCUS6968</name>
</gene>
<protein>
    <submittedName>
        <fullName evidence="1 3">Uncharacterized protein</fullName>
    </submittedName>
</protein>
<evidence type="ECO:0000313" key="1">
    <source>
        <dbReference type="EMBL" id="VDP11328.1"/>
    </source>
</evidence>
<dbReference type="EMBL" id="UZAM01010201">
    <property type="protein sequence ID" value="VDP11328.1"/>
    <property type="molecule type" value="Genomic_DNA"/>
</dbReference>
<keyword evidence="2" id="KW-1185">Reference proteome</keyword>
<evidence type="ECO:0000313" key="2">
    <source>
        <dbReference type="Proteomes" id="UP000270296"/>
    </source>
</evidence>
<reference evidence="1 2" key="2">
    <citation type="submission" date="2018-11" db="EMBL/GenBank/DDBJ databases">
        <authorList>
            <consortium name="Pathogen Informatics"/>
        </authorList>
    </citation>
    <scope>NUCLEOTIDE SEQUENCE [LARGE SCALE GENOMIC DNA]</scope>
</reference>
<organism evidence="3">
    <name type="scientific">Soboliphyme baturini</name>
    <dbReference type="NCBI Taxonomy" id="241478"/>
    <lineage>
        <taxon>Eukaryota</taxon>
        <taxon>Metazoa</taxon>
        <taxon>Ecdysozoa</taxon>
        <taxon>Nematoda</taxon>
        <taxon>Enoplea</taxon>
        <taxon>Dorylaimia</taxon>
        <taxon>Dioctophymatida</taxon>
        <taxon>Dioctophymatoidea</taxon>
        <taxon>Soboliphymatidae</taxon>
        <taxon>Soboliphyme</taxon>
    </lineage>
</organism>
<dbReference type="WBParaSite" id="SBAD_0000723301-mRNA-1">
    <property type="protein sequence ID" value="SBAD_0000723301-mRNA-1"/>
    <property type="gene ID" value="SBAD_0000723301"/>
</dbReference>